<organism evidence="2 3">
    <name type="scientific">Tritrichomonas musculus</name>
    <dbReference type="NCBI Taxonomy" id="1915356"/>
    <lineage>
        <taxon>Eukaryota</taxon>
        <taxon>Metamonada</taxon>
        <taxon>Parabasalia</taxon>
        <taxon>Tritrichomonadida</taxon>
        <taxon>Tritrichomonadidae</taxon>
        <taxon>Tritrichomonas</taxon>
    </lineage>
</organism>
<protein>
    <recommendedName>
        <fullName evidence="4">Vesicle transport protein</fullName>
    </recommendedName>
</protein>
<keyword evidence="1" id="KW-0812">Transmembrane</keyword>
<feature type="transmembrane region" description="Helical" evidence="1">
    <location>
        <begin position="12"/>
        <end position="36"/>
    </location>
</feature>
<keyword evidence="3" id="KW-1185">Reference proteome</keyword>
<feature type="transmembrane region" description="Helical" evidence="1">
    <location>
        <begin position="122"/>
        <end position="140"/>
    </location>
</feature>
<evidence type="ECO:0000313" key="3">
    <source>
        <dbReference type="Proteomes" id="UP001470230"/>
    </source>
</evidence>
<evidence type="ECO:0000256" key="1">
    <source>
        <dbReference type="SAM" id="Phobius"/>
    </source>
</evidence>
<feature type="transmembrane region" description="Helical" evidence="1">
    <location>
        <begin position="56"/>
        <end position="81"/>
    </location>
</feature>
<dbReference type="Proteomes" id="UP001470230">
    <property type="component" value="Unassembled WGS sequence"/>
</dbReference>
<evidence type="ECO:0000313" key="2">
    <source>
        <dbReference type="EMBL" id="KAK8890274.1"/>
    </source>
</evidence>
<proteinExistence type="predicted"/>
<feature type="transmembrane region" description="Helical" evidence="1">
    <location>
        <begin position="87"/>
        <end position="110"/>
    </location>
</feature>
<evidence type="ECO:0008006" key="4">
    <source>
        <dbReference type="Google" id="ProtNLM"/>
    </source>
</evidence>
<keyword evidence="1" id="KW-0472">Membrane</keyword>
<keyword evidence="1" id="KW-1133">Transmembrane helix</keyword>
<reference evidence="2 3" key="1">
    <citation type="submission" date="2024-04" db="EMBL/GenBank/DDBJ databases">
        <title>Tritrichomonas musculus Genome.</title>
        <authorList>
            <person name="Alves-Ferreira E."/>
            <person name="Grigg M."/>
            <person name="Lorenzi H."/>
            <person name="Galac M."/>
        </authorList>
    </citation>
    <scope>NUCLEOTIDE SEQUENCE [LARGE SCALE GENOMIC DNA]</scope>
    <source>
        <strain evidence="2 3">EAF2021</strain>
    </source>
</reference>
<sequence>MDFFDHLLDFFTIVLGGGCVILLSISSILCSLSALLSISEENRFFFERTLKTVGILISFFGLLLPFKNITFFATLICFWWTSLIFNLIPLFQIIQFTIASALSVFYWFYYVISSDDIALQKISDIIIFVIFPFIFTLTNFSRGADSLSVKDKTSAPGPKIPLRSFNNKCISFLNQLFPQTN</sequence>
<dbReference type="EMBL" id="JAPFFF010000005">
    <property type="protein sequence ID" value="KAK8890274.1"/>
    <property type="molecule type" value="Genomic_DNA"/>
</dbReference>
<comment type="caution">
    <text evidence="2">The sequence shown here is derived from an EMBL/GenBank/DDBJ whole genome shotgun (WGS) entry which is preliminary data.</text>
</comment>
<accession>A0ABR2KGK3</accession>
<gene>
    <name evidence="2" type="ORF">M9Y10_035047</name>
</gene>
<name>A0ABR2KGK3_9EUKA</name>